<organism evidence="14 15">
    <name type="scientific">Theobroma cacao</name>
    <name type="common">Cacao</name>
    <name type="synonym">Cocoa</name>
    <dbReference type="NCBI Taxonomy" id="3641"/>
    <lineage>
        <taxon>Eukaryota</taxon>
        <taxon>Viridiplantae</taxon>
        <taxon>Streptophyta</taxon>
        <taxon>Embryophyta</taxon>
        <taxon>Tracheophyta</taxon>
        <taxon>Spermatophyta</taxon>
        <taxon>Magnoliopsida</taxon>
        <taxon>eudicotyledons</taxon>
        <taxon>Gunneridae</taxon>
        <taxon>Pentapetalae</taxon>
        <taxon>rosids</taxon>
        <taxon>malvids</taxon>
        <taxon>Malvales</taxon>
        <taxon>Malvaceae</taxon>
        <taxon>Byttnerioideae</taxon>
        <taxon>Theobroma</taxon>
    </lineage>
</organism>
<feature type="binding site" evidence="11">
    <location>
        <begin position="160"/>
        <end position="163"/>
    </location>
    <ligand>
        <name>GTP</name>
        <dbReference type="ChEBI" id="CHEBI:37565"/>
    </ligand>
</feature>
<dbReference type="FunFam" id="3.40.50.300:FF:003500">
    <property type="entry name" value="ADP-ribosylation factor 1"/>
    <property type="match status" value="1"/>
</dbReference>
<reference evidence="14" key="1">
    <citation type="journal article" date="1997" name="Nucleic Acids Res.">
        <title>tRNAscan-SE: a program for improved detection of transfer RNA genes in genomic sequence.</title>
        <authorList>
            <person name="Lowe T.M."/>
            <person name="Eddy S.R."/>
        </authorList>
    </citation>
    <scope>NUCLEOTIDE SEQUENCE [LARGE SCALE GENOMIC DNA]</scope>
    <source>
        <strain evidence="14">r\B97-61/B2</strain>
    </source>
</reference>
<gene>
    <name evidence="15" type="primary">LOC18607996</name>
</gene>
<dbReference type="InterPro" id="IPR027417">
    <property type="entry name" value="P-loop_NTPase"/>
</dbReference>
<dbReference type="GO" id="GO:0005525">
    <property type="term" value="F:GTP binding"/>
    <property type="evidence" value="ECO:0007669"/>
    <property type="project" value="UniProtKB-KW"/>
</dbReference>
<dbReference type="PRINTS" id="PR00328">
    <property type="entry name" value="SAR1GTPBP"/>
</dbReference>
<evidence type="ECO:0000256" key="3">
    <source>
        <dbReference type="ARBA" id="ARBA00022448"/>
    </source>
</evidence>
<evidence type="ECO:0000256" key="12">
    <source>
        <dbReference type="PIRSR" id="PIRSR606689-2"/>
    </source>
</evidence>
<feature type="binding site" evidence="11">
    <location>
        <position position="104"/>
    </location>
    <ligand>
        <name>GTP</name>
        <dbReference type="ChEBI" id="CHEBI:37565"/>
    </ligand>
</feature>
<keyword evidence="12" id="KW-0479">Metal-binding</keyword>
<dbReference type="Gramene" id="Tc02v2_t008690.2">
    <property type="protein sequence ID" value="Tc02v2_p008690.2"/>
    <property type="gene ID" value="Tc02v2_g008690"/>
</dbReference>
<evidence type="ECO:0000256" key="1">
    <source>
        <dbReference type="ARBA" id="ARBA00004555"/>
    </source>
</evidence>
<dbReference type="InterPro" id="IPR024156">
    <property type="entry name" value="Small_GTPase_ARF"/>
</dbReference>
<keyword evidence="7" id="KW-0653">Protein transport</keyword>
<reference evidence="15" key="2">
    <citation type="submission" date="2025-08" db="UniProtKB">
        <authorList>
            <consortium name="RefSeq"/>
        </authorList>
    </citation>
    <scope>IDENTIFICATION</scope>
</reference>
<proteinExistence type="inferred from homology"/>
<dbReference type="GeneID" id="18607996"/>
<dbReference type="NCBIfam" id="TIGR00231">
    <property type="entry name" value="small_GTP"/>
    <property type="match status" value="1"/>
</dbReference>
<dbReference type="InterPro" id="IPR005225">
    <property type="entry name" value="Small_GTP-bd"/>
</dbReference>
<accession>A0AB32VZM5</accession>
<comment type="subcellular location">
    <subcellularLocation>
        <location evidence="1">Golgi apparatus</location>
    </subcellularLocation>
</comment>
<dbReference type="Proteomes" id="UP000694886">
    <property type="component" value="Chromosome 2"/>
</dbReference>
<dbReference type="SMART" id="SM00177">
    <property type="entry name" value="ARF"/>
    <property type="match status" value="1"/>
</dbReference>
<dbReference type="RefSeq" id="XP_017971660.1">
    <property type="nucleotide sequence ID" value="XM_018116171.1"/>
</dbReference>
<keyword evidence="8" id="KW-0333">Golgi apparatus</keyword>
<evidence type="ECO:0000256" key="2">
    <source>
        <dbReference type="ARBA" id="ARBA00010290"/>
    </source>
</evidence>
<dbReference type="GO" id="GO:0005794">
    <property type="term" value="C:Golgi apparatus"/>
    <property type="evidence" value="ECO:0007669"/>
    <property type="project" value="UniProtKB-SubCell"/>
</dbReference>
<evidence type="ECO:0000256" key="7">
    <source>
        <dbReference type="ARBA" id="ARBA00022927"/>
    </source>
</evidence>
<dbReference type="PANTHER" id="PTHR11711">
    <property type="entry name" value="ADP RIBOSYLATION FACTOR-RELATED"/>
    <property type="match status" value="1"/>
</dbReference>
<feature type="binding site" evidence="12">
    <location>
        <position position="65"/>
    </location>
    <ligand>
        <name>Mg(2+)</name>
        <dbReference type="ChEBI" id="CHEBI:18420"/>
    </ligand>
</feature>
<keyword evidence="3" id="KW-0813">Transport</keyword>
<evidence type="ECO:0000256" key="9">
    <source>
        <dbReference type="ARBA" id="ARBA00023134"/>
    </source>
</evidence>
<evidence type="ECO:0000256" key="11">
    <source>
        <dbReference type="PIRSR" id="PIRSR606689-1"/>
    </source>
</evidence>
<feature type="binding site" evidence="12">
    <location>
        <position position="82"/>
    </location>
    <ligand>
        <name>Mg(2+)</name>
        <dbReference type="ChEBI" id="CHEBI:18420"/>
    </ligand>
</feature>
<evidence type="ECO:0000256" key="13">
    <source>
        <dbReference type="RuleBase" id="RU003925"/>
    </source>
</evidence>
<evidence type="ECO:0000313" key="14">
    <source>
        <dbReference type="Proteomes" id="UP000694886"/>
    </source>
</evidence>
<protein>
    <submittedName>
        <fullName evidence="15">ADP-ribosylation factor 1 isoform X1</fullName>
    </submittedName>
</protein>
<evidence type="ECO:0000313" key="15">
    <source>
        <dbReference type="RefSeq" id="XP_017971660.1"/>
    </source>
</evidence>
<keyword evidence="5 11" id="KW-0547">Nucleotide-binding</keyword>
<dbReference type="InterPro" id="IPR006689">
    <property type="entry name" value="Small_GTPase_ARF/SAR"/>
</dbReference>
<keyword evidence="6" id="KW-0931">ER-Golgi transport</keyword>
<name>A0AB32VZM5_THECC</name>
<evidence type="ECO:0000256" key="6">
    <source>
        <dbReference type="ARBA" id="ARBA00022892"/>
    </source>
</evidence>
<dbReference type="GO" id="GO:0016192">
    <property type="term" value="P:vesicle-mediated transport"/>
    <property type="evidence" value="ECO:0007669"/>
    <property type="project" value="UniProtKB-KW"/>
</dbReference>
<dbReference type="GO" id="GO:0003924">
    <property type="term" value="F:GTPase activity"/>
    <property type="evidence" value="ECO:0007669"/>
    <property type="project" value="InterPro"/>
</dbReference>
<keyword evidence="12" id="KW-0460">Magnesium</keyword>
<dbReference type="SMART" id="SM00178">
    <property type="entry name" value="SAR"/>
    <property type="match status" value="1"/>
</dbReference>
<comment type="similarity">
    <text evidence="2 13">Belongs to the small GTPase superfamily. Arf family.</text>
</comment>
<keyword evidence="4" id="KW-0519">Myristate</keyword>
<dbReference type="PROSITE" id="PS51417">
    <property type="entry name" value="ARF"/>
    <property type="match status" value="1"/>
</dbReference>
<dbReference type="KEGG" id="tcc:18607996"/>
<dbReference type="AlphaFoldDB" id="A0AB32VZM5"/>
<dbReference type="GO" id="GO:0046872">
    <property type="term" value="F:metal ion binding"/>
    <property type="evidence" value="ECO:0007669"/>
    <property type="project" value="UniProtKB-KW"/>
</dbReference>
<evidence type="ECO:0000256" key="4">
    <source>
        <dbReference type="ARBA" id="ARBA00022707"/>
    </source>
</evidence>
<dbReference type="Gene3D" id="3.40.50.300">
    <property type="entry name" value="P-loop containing nucleotide triphosphate hydrolases"/>
    <property type="match status" value="1"/>
</dbReference>
<evidence type="ECO:0000256" key="5">
    <source>
        <dbReference type="ARBA" id="ARBA00022741"/>
    </source>
</evidence>
<dbReference type="Pfam" id="PF00025">
    <property type="entry name" value="Arf"/>
    <property type="match status" value="1"/>
</dbReference>
<sequence>MANKLHHYKSEKANGLHSFPLSEHILLYPFSLFPSNSATPGNGIDLQHKGLFLFFIGFRIGKRKTTILYKLKLGDLLKTKPTVGFNVETIECKNICFDIWDIGGQSKIRPLWRHYFLNVQGVIFVVDSTDRERISEARNELHWILSDNELANASLLVFANKQDLQNAMTSSEVADKLGLHCLGQRPWYIQGTSAHSGCGLYEGLDWLSKNISLKAESFSYSHIPHLFSHRNHQNEIDLTLIELEKEIVIF</sequence>
<evidence type="ECO:0000256" key="8">
    <source>
        <dbReference type="ARBA" id="ARBA00023034"/>
    </source>
</evidence>
<dbReference type="SUPFAM" id="SSF52540">
    <property type="entry name" value="P-loop containing nucleoside triphosphate hydrolases"/>
    <property type="match status" value="1"/>
</dbReference>
<keyword evidence="9 11" id="KW-0342">GTP-binding</keyword>
<evidence type="ECO:0000256" key="10">
    <source>
        <dbReference type="ARBA" id="ARBA00023288"/>
    </source>
</evidence>
<dbReference type="GO" id="GO:0016004">
    <property type="term" value="F:phospholipase activator activity"/>
    <property type="evidence" value="ECO:0007669"/>
    <property type="project" value="UniProtKB-ARBA"/>
</dbReference>
<dbReference type="GO" id="GO:0015031">
    <property type="term" value="P:protein transport"/>
    <property type="evidence" value="ECO:0007669"/>
    <property type="project" value="UniProtKB-KW"/>
</dbReference>
<keyword evidence="10" id="KW-0449">Lipoprotein</keyword>